<dbReference type="eggNOG" id="ENOG502ZB65">
    <property type="taxonomic scope" value="Bacteria"/>
</dbReference>
<dbReference type="InterPro" id="IPR049747">
    <property type="entry name" value="SCO2522-like"/>
</dbReference>
<proteinExistence type="predicted"/>
<keyword evidence="2" id="KW-1185">Reference proteome</keyword>
<evidence type="ECO:0000313" key="2">
    <source>
        <dbReference type="Proteomes" id="UP000000657"/>
    </source>
</evidence>
<dbReference type="RefSeq" id="WP_011601625.1">
    <property type="nucleotide sequence ID" value="NC_008278.1"/>
</dbReference>
<name>Q0RTQ4_FRAAA</name>
<protein>
    <submittedName>
        <fullName evidence="1">Uncharacterized protein</fullName>
    </submittedName>
</protein>
<dbReference type="HOGENOM" id="CLU_876924_0_0_11"/>
<evidence type="ECO:0000313" key="1">
    <source>
        <dbReference type="EMBL" id="CAJ59044.1"/>
    </source>
</evidence>
<reference evidence="1 2" key="1">
    <citation type="journal article" date="2007" name="Genome Res.">
        <title>Genome characteristics of facultatively symbiotic Frankia sp. strains reflect host range and host plant biogeography.</title>
        <authorList>
            <person name="Normand P."/>
            <person name="Lapierre P."/>
            <person name="Tisa L.S."/>
            <person name="Gogarten J.P."/>
            <person name="Alloisio N."/>
            <person name="Bagnarol E."/>
            <person name="Bassi C.A."/>
            <person name="Berry A.M."/>
            <person name="Bickhart D.M."/>
            <person name="Choisne N."/>
            <person name="Couloux A."/>
            <person name="Cournoyer B."/>
            <person name="Cruveiller S."/>
            <person name="Daubin V."/>
            <person name="Demange N."/>
            <person name="Francino M.P."/>
            <person name="Goltsman E."/>
            <person name="Huang Y."/>
            <person name="Kopp O.R."/>
            <person name="Labarre L."/>
            <person name="Lapidus A."/>
            <person name="Lavire C."/>
            <person name="Marechal J."/>
            <person name="Martinez M."/>
            <person name="Mastronunzio J.E."/>
            <person name="Mullin B.C."/>
            <person name="Niemann J."/>
            <person name="Pujic P."/>
            <person name="Rawnsley T."/>
            <person name="Rouy Z."/>
            <person name="Schenowitz C."/>
            <person name="Sellstedt A."/>
            <person name="Tavares F."/>
            <person name="Tomkins J.P."/>
            <person name="Vallenet D."/>
            <person name="Valverde C."/>
            <person name="Wall L.G."/>
            <person name="Wang Y."/>
            <person name="Medigue C."/>
            <person name="Benson D.R."/>
        </authorList>
    </citation>
    <scope>NUCLEOTIDE SEQUENCE [LARGE SCALE GENOMIC DNA]</scope>
    <source>
        <strain evidence="2">DSM 45986 / CECT 9034 / ACN14a</strain>
    </source>
</reference>
<dbReference type="KEGG" id="fal:FRAAL0368"/>
<sequence>MTIPVHRRQEARTEPMDAVYRESTAVAWTSEVPLAHVSVELGHLYLEDLRSTDLDRFFDRIAPWTDRARMAAIAGNTAGRPRVSTCLLLDDYSGTADSTAELRPGEAIPRLLDAAQRAGVPIDYLARESGLVEYRGGSLAELVEVALVADPPFGADGSRPPVTETGWLTNGQRSPVVGARQAMGGRAGWSPPIENARHLHSIFLDVELWSGPDGKRTWSCAYLAAVWQLARLGVLRRHGRDVLRPEVAEVADLAALPDDWSQVPAVLQAGLNPAPFCAYRTFSVLAGRFLPVENAVRTILSQVAVDPAALDQTVRRAAAERITLPLEIVDRMSYVLLGP</sequence>
<dbReference type="EMBL" id="CT573213">
    <property type="protein sequence ID" value="CAJ59044.1"/>
    <property type="molecule type" value="Genomic_DNA"/>
</dbReference>
<dbReference type="STRING" id="326424.FRAAL0368"/>
<dbReference type="AlphaFoldDB" id="Q0RTQ4"/>
<gene>
    <name evidence="1" type="ordered locus">FRAAL0368</name>
</gene>
<dbReference type="NCBIfam" id="NF040566">
    <property type="entry name" value="SCO2522_fam"/>
    <property type="match status" value="1"/>
</dbReference>
<dbReference type="Proteomes" id="UP000000657">
    <property type="component" value="Chromosome"/>
</dbReference>
<accession>Q0RTQ4</accession>
<organism evidence="1 2">
    <name type="scientific">Frankia alni (strain DSM 45986 / CECT 9034 / ACN14a)</name>
    <dbReference type="NCBI Taxonomy" id="326424"/>
    <lineage>
        <taxon>Bacteria</taxon>
        <taxon>Bacillati</taxon>
        <taxon>Actinomycetota</taxon>
        <taxon>Actinomycetes</taxon>
        <taxon>Frankiales</taxon>
        <taxon>Frankiaceae</taxon>
        <taxon>Frankia</taxon>
    </lineage>
</organism>